<proteinExistence type="predicted"/>
<keyword evidence="2" id="KW-1185">Reference proteome</keyword>
<dbReference type="EMBL" id="JBHSDC010000003">
    <property type="protein sequence ID" value="MFC4231404.1"/>
    <property type="molecule type" value="Genomic_DNA"/>
</dbReference>
<dbReference type="RefSeq" id="WP_379012848.1">
    <property type="nucleotide sequence ID" value="NZ_JBHSDC010000003.1"/>
</dbReference>
<evidence type="ECO:0000313" key="1">
    <source>
        <dbReference type="EMBL" id="MFC4231404.1"/>
    </source>
</evidence>
<sequence>MSGILILFRFKRIFYICLAFSYMLTIFSCENQQVKIEKPPYEEISKNEIEIREMIKHYDAIILDDTIEQYTFRLQDIFIKQNKLLSVRAEIFDAYQNGNLFTLKIMPRDIIDEKIKVLEVIVDSTQQEGLKKKLEYNKVTHQSGCFIIKVSNVISLGPEIEYKIDNEDQSNPYISSEEENKRLLSIKGRLIDYKLEK</sequence>
<dbReference type="Proteomes" id="UP001595906">
    <property type="component" value="Unassembled WGS sequence"/>
</dbReference>
<reference evidence="2" key="1">
    <citation type="journal article" date="2019" name="Int. J. Syst. Evol. Microbiol.">
        <title>The Global Catalogue of Microorganisms (GCM) 10K type strain sequencing project: providing services to taxonomists for standard genome sequencing and annotation.</title>
        <authorList>
            <consortium name="The Broad Institute Genomics Platform"/>
            <consortium name="The Broad Institute Genome Sequencing Center for Infectious Disease"/>
            <person name="Wu L."/>
            <person name="Ma J."/>
        </authorList>
    </citation>
    <scope>NUCLEOTIDE SEQUENCE [LARGE SCALE GENOMIC DNA]</scope>
    <source>
        <strain evidence="2">CECT 8010</strain>
    </source>
</reference>
<organism evidence="1 2">
    <name type="scientific">Parasediminibacterium paludis</name>
    <dbReference type="NCBI Taxonomy" id="908966"/>
    <lineage>
        <taxon>Bacteria</taxon>
        <taxon>Pseudomonadati</taxon>
        <taxon>Bacteroidota</taxon>
        <taxon>Chitinophagia</taxon>
        <taxon>Chitinophagales</taxon>
        <taxon>Chitinophagaceae</taxon>
        <taxon>Parasediminibacterium</taxon>
    </lineage>
</organism>
<gene>
    <name evidence="1" type="ORF">ACFOW1_05850</name>
</gene>
<name>A0ABV8PWQ2_9BACT</name>
<protein>
    <submittedName>
        <fullName evidence="1">Uncharacterized protein</fullName>
    </submittedName>
</protein>
<evidence type="ECO:0000313" key="2">
    <source>
        <dbReference type="Proteomes" id="UP001595906"/>
    </source>
</evidence>
<accession>A0ABV8PWQ2</accession>
<comment type="caution">
    <text evidence="1">The sequence shown here is derived from an EMBL/GenBank/DDBJ whole genome shotgun (WGS) entry which is preliminary data.</text>
</comment>